<feature type="transmembrane region" description="Helical" evidence="10">
    <location>
        <begin position="103"/>
        <end position="121"/>
    </location>
</feature>
<evidence type="ECO:0000256" key="9">
    <source>
        <dbReference type="ARBA" id="ARBA00023136"/>
    </source>
</evidence>
<sequence>MAQENNISPDTDPNFSTPSFSLSSSSSTEHASEPTWRPARPPPPAAPMVTKSSPGLDLSNYPGGKKSLAGISLRAFLIGTTLGISISLVLILRCISSTPLWRLPFFLASLCLFHFLEYYVTAAYNTRSASISAFLLSSNGWAYNLAHISAAVECLLGYLFWPRESYFEWTGPIHGVKVQLVLGILLMVVGQTTRTLAMVQAGSNFNHTVQVERKEGHTLVTHGVYAILRHPSYFGFFWWSLGTQLLLGNVVCFLGYLAVLWNFFNKRILREERFLVAFFGEEYVGYRSRSSVGIPGIR</sequence>
<feature type="transmembrane region" description="Helical" evidence="10">
    <location>
        <begin position="236"/>
        <end position="264"/>
    </location>
</feature>
<feature type="compositionally biased region" description="Polar residues" evidence="11">
    <location>
        <begin position="1"/>
        <end position="14"/>
    </location>
</feature>
<dbReference type="GO" id="GO:0005789">
    <property type="term" value="C:endoplasmic reticulum membrane"/>
    <property type="evidence" value="ECO:0007669"/>
    <property type="project" value="UniProtKB-SubCell"/>
</dbReference>
<dbReference type="GeneID" id="54323961"/>
<accession>A0A5M9MZ24</accession>
<name>A0A5M9MZ24_9EURO</name>
<gene>
    <name evidence="12" type="ORF">ATNIH1004_001259</name>
</gene>
<comment type="catalytic activity">
    <reaction evidence="10">
        <text>[protein]-C-terminal S-[(2E,6E)-farnesyl]-L-cysteine + S-adenosyl-L-methionine = [protein]-C-terminal S-[(2E,6E)-farnesyl]-L-cysteine methyl ester + S-adenosyl-L-homocysteine</text>
        <dbReference type="Rhea" id="RHEA:21672"/>
        <dbReference type="Rhea" id="RHEA-COMP:12125"/>
        <dbReference type="Rhea" id="RHEA-COMP:12126"/>
        <dbReference type="ChEBI" id="CHEBI:57856"/>
        <dbReference type="ChEBI" id="CHEBI:59789"/>
        <dbReference type="ChEBI" id="CHEBI:90510"/>
        <dbReference type="ChEBI" id="CHEBI:90511"/>
        <dbReference type="EC" id="2.1.1.100"/>
    </reaction>
</comment>
<feature type="compositionally biased region" description="Low complexity" evidence="11">
    <location>
        <begin position="15"/>
        <end position="38"/>
    </location>
</feature>
<evidence type="ECO:0000256" key="2">
    <source>
        <dbReference type="ARBA" id="ARBA00009140"/>
    </source>
</evidence>
<reference evidence="12 13" key="1">
    <citation type="submission" date="2019-08" db="EMBL/GenBank/DDBJ databases">
        <title>The genome sequence of a newly discovered highly antifungal drug resistant Aspergillus species, Aspergillus tanneri NIH 1004.</title>
        <authorList>
            <person name="Mounaud S."/>
            <person name="Singh I."/>
            <person name="Joardar V."/>
            <person name="Pakala S."/>
            <person name="Pakala S."/>
            <person name="Venepally P."/>
            <person name="Chung J.K."/>
            <person name="Losada L."/>
            <person name="Nierman W.C."/>
        </authorList>
    </citation>
    <scope>NUCLEOTIDE SEQUENCE [LARGE SCALE GENOMIC DNA]</scope>
    <source>
        <strain evidence="12 13">NIH1004</strain>
    </source>
</reference>
<organism evidence="12 13">
    <name type="scientific">Aspergillus tanneri</name>
    <dbReference type="NCBI Taxonomy" id="1220188"/>
    <lineage>
        <taxon>Eukaryota</taxon>
        <taxon>Fungi</taxon>
        <taxon>Dikarya</taxon>
        <taxon>Ascomycota</taxon>
        <taxon>Pezizomycotina</taxon>
        <taxon>Eurotiomycetes</taxon>
        <taxon>Eurotiomycetidae</taxon>
        <taxon>Eurotiales</taxon>
        <taxon>Aspergillaceae</taxon>
        <taxon>Aspergillus</taxon>
        <taxon>Aspergillus subgen. Circumdati</taxon>
    </lineage>
</organism>
<dbReference type="Proteomes" id="UP000324241">
    <property type="component" value="Unassembled WGS sequence"/>
</dbReference>
<evidence type="ECO:0000256" key="4">
    <source>
        <dbReference type="ARBA" id="ARBA00022603"/>
    </source>
</evidence>
<dbReference type="GO" id="GO:0004671">
    <property type="term" value="F:protein C-terminal S-isoprenylcysteine carboxyl O-methyltransferase activity"/>
    <property type="evidence" value="ECO:0007669"/>
    <property type="project" value="UniProtKB-EC"/>
</dbReference>
<protein>
    <recommendedName>
        <fullName evidence="3 10">Protein-S-isoprenylcysteine O-methyltransferase</fullName>
        <ecNumber evidence="3 10">2.1.1.100</ecNumber>
    </recommendedName>
</protein>
<evidence type="ECO:0000313" key="13">
    <source>
        <dbReference type="Proteomes" id="UP000324241"/>
    </source>
</evidence>
<keyword evidence="9 10" id="KW-0472">Membrane</keyword>
<feature type="transmembrane region" description="Helical" evidence="10">
    <location>
        <begin position="71"/>
        <end position="91"/>
    </location>
</feature>
<feature type="region of interest" description="Disordered" evidence="11">
    <location>
        <begin position="1"/>
        <end position="58"/>
    </location>
</feature>
<dbReference type="AlphaFoldDB" id="A0A5M9MZ24"/>
<keyword evidence="10" id="KW-0256">Endoplasmic reticulum</keyword>
<comment type="caution">
    <text evidence="12">The sequence shown here is derived from an EMBL/GenBank/DDBJ whole genome shotgun (WGS) entry which is preliminary data.</text>
</comment>
<proteinExistence type="inferred from homology"/>
<dbReference type="PANTHER" id="PTHR12714:SF9">
    <property type="entry name" value="PROTEIN-S-ISOPRENYLCYSTEINE O-METHYLTRANSFERASE"/>
    <property type="match status" value="1"/>
</dbReference>
<evidence type="ECO:0000256" key="5">
    <source>
        <dbReference type="ARBA" id="ARBA00022679"/>
    </source>
</evidence>
<dbReference type="InterPro" id="IPR007269">
    <property type="entry name" value="ICMT_MeTrfase"/>
</dbReference>
<dbReference type="PROSITE" id="PS51564">
    <property type="entry name" value="SAM_ICMT"/>
    <property type="match status" value="1"/>
</dbReference>
<feature type="transmembrane region" description="Helical" evidence="10">
    <location>
        <begin position="141"/>
        <end position="161"/>
    </location>
</feature>
<evidence type="ECO:0000313" key="12">
    <source>
        <dbReference type="EMBL" id="KAA8652355.1"/>
    </source>
</evidence>
<evidence type="ECO:0000256" key="6">
    <source>
        <dbReference type="ARBA" id="ARBA00022691"/>
    </source>
</evidence>
<dbReference type="OrthoDB" id="422086at2759"/>
<dbReference type="EC" id="2.1.1.100" evidence="3 10"/>
<evidence type="ECO:0000256" key="10">
    <source>
        <dbReference type="RuleBase" id="RU362022"/>
    </source>
</evidence>
<dbReference type="PANTHER" id="PTHR12714">
    <property type="entry name" value="PROTEIN-S ISOPRENYLCYSTEINE O-METHYLTRANSFERASE"/>
    <property type="match status" value="1"/>
</dbReference>
<keyword evidence="7 10" id="KW-0812">Transmembrane</keyword>
<evidence type="ECO:0000256" key="1">
    <source>
        <dbReference type="ARBA" id="ARBA00004141"/>
    </source>
</evidence>
<keyword evidence="8 10" id="KW-1133">Transmembrane helix</keyword>
<dbReference type="Gene3D" id="1.20.120.1630">
    <property type="match status" value="1"/>
</dbReference>
<evidence type="ECO:0000256" key="7">
    <source>
        <dbReference type="ARBA" id="ARBA00022692"/>
    </source>
</evidence>
<evidence type="ECO:0000256" key="3">
    <source>
        <dbReference type="ARBA" id="ARBA00012151"/>
    </source>
</evidence>
<dbReference type="VEuPathDB" id="FungiDB:EYZ11_008686"/>
<dbReference type="RefSeq" id="XP_033431716.1">
    <property type="nucleotide sequence ID" value="XM_033565959.1"/>
</dbReference>
<evidence type="ECO:0000256" key="8">
    <source>
        <dbReference type="ARBA" id="ARBA00022989"/>
    </source>
</evidence>
<keyword evidence="5" id="KW-0808">Transferase</keyword>
<comment type="subcellular location">
    <subcellularLocation>
        <location evidence="10">Endoplasmic reticulum membrane</location>
        <topology evidence="10">Multi-pass membrane protein</topology>
    </subcellularLocation>
    <subcellularLocation>
        <location evidence="1">Membrane</location>
        <topology evidence="1">Multi-pass membrane protein</topology>
    </subcellularLocation>
</comment>
<feature type="transmembrane region" description="Helical" evidence="10">
    <location>
        <begin position="173"/>
        <end position="190"/>
    </location>
</feature>
<keyword evidence="6 10" id="KW-0949">S-adenosyl-L-methionine</keyword>
<dbReference type="InterPro" id="IPR025770">
    <property type="entry name" value="PPMT_MeTrfase"/>
</dbReference>
<dbReference type="EMBL" id="QUQM01000002">
    <property type="protein sequence ID" value="KAA8652355.1"/>
    <property type="molecule type" value="Genomic_DNA"/>
</dbReference>
<dbReference type="Pfam" id="PF04140">
    <property type="entry name" value="ICMT"/>
    <property type="match status" value="1"/>
</dbReference>
<comment type="similarity">
    <text evidence="2 10">Belongs to the class VI-like SAM-binding methyltransferase superfamily. Isoprenylcysteine carboxyl methyltransferase family.</text>
</comment>
<keyword evidence="4 10" id="KW-0489">Methyltransferase</keyword>
<evidence type="ECO:0000256" key="11">
    <source>
        <dbReference type="SAM" id="MobiDB-lite"/>
    </source>
</evidence>
<dbReference type="GO" id="GO:0032259">
    <property type="term" value="P:methylation"/>
    <property type="evidence" value="ECO:0007669"/>
    <property type="project" value="UniProtKB-KW"/>
</dbReference>